<evidence type="ECO:0000256" key="3">
    <source>
        <dbReference type="ARBA" id="ARBA00022792"/>
    </source>
</evidence>
<gene>
    <name evidence="7" type="ORF">AMAG_07200</name>
</gene>
<reference evidence="8" key="2">
    <citation type="submission" date="2009-11" db="EMBL/GenBank/DDBJ databases">
        <title>The Genome Sequence of Allomyces macrogynus strain ATCC 38327.</title>
        <authorList>
            <consortium name="The Broad Institute Genome Sequencing Platform"/>
            <person name="Russ C."/>
            <person name="Cuomo C."/>
            <person name="Shea T."/>
            <person name="Young S.K."/>
            <person name="Zeng Q."/>
            <person name="Koehrsen M."/>
            <person name="Haas B."/>
            <person name="Borodovsky M."/>
            <person name="Guigo R."/>
            <person name="Alvarado L."/>
            <person name="Berlin A."/>
            <person name="Borenstein D."/>
            <person name="Chen Z."/>
            <person name="Engels R."/>
            <person name="Freedman E."/>
            <person name="Gellesch M."/>
            <person name="Goldberg J."/>
            <person name="Griggs A."/>
            <person name="Gujja S."/>
            <person name="Heiman D."/>
            <person name="Hepburn T."/>
            <person name="Howarth C."/>
            <person name="Jen D."/>
            <person name="Larson L."/>
            <person name="Lewis B."/>
            <person name="Mehta T."/>
            <person name="Park D."/>
            <person name="Pearson M."/>
            <person name="Roberts A."/>
            <person name="Saif S."/>
            <person name="Shenoy N."/>
            <person name="Sisk P."/>
            <person name="Stolte C."/>
            <person name="Sykes S."/>
            <person name="Walk T."/>
            <person name="White J."/>
            <person name="Yandava C."/>
            <person name="Burger G."/>
            <person name="Gray M.W."/>
            <person name="Holland P.W.H."/>
            <person name="King N."/>
            <person name="Lang F.B.F."/>
            <person name="Roger A.J."/>
            <person name="Ruiz-Trillo I."/>
            <person name="Lander E."/>
            <person name="Nusbaum C."/>
        </authorList>
    </citation>
    <scope>NUCLEOTIDE SEQUENCE [LARGE SCALE GENOMIC DNA]</scope>
    <source>
        <strain evidence="8">ATCC 38327</strain>
    </source>
</reference>
<dbReference type="GO" id="GO:0006120">
    <property type="term" value="P:mitochondrial electron transport, NADH to ubiquinone"/>
    <property type="evidence" value="ECO:0007669"/>
    <property type="project" value="InterPro"/>
</dbReference>
<keyword evidence="6" id="KW-0472">Membrane</keyword>
<name>A0A0L0SHJ4_ALLM3</name>
<protein>
    <submittedName>
        <fullName evidence="7">Uncharacterized protein</fullName>
    </submittedName>
</protein>
<comment type="subcellular location">
    <subcellularLocation>
        <location evidence="1">Mitochondrion inner membrane</location>
        <topology evidence="1">Multi-pass membrane protein</topology>
    </subcellularLocation>
</comment>
<keyword evidence="2" id="KW-0812">Transmembrane</keyword>
<dbReference type="PANTHER" id="PTHR21382:SF1">
    <property type="entry name" value="NADH DEHYDROGENASE [UBIQUINONE] 1 ALPHA SUBCOMPLEX SUBUNIT 11"/>
    <property type="match status" value="1"/>
</dbReference>
<dbReference type="VEuPathDB" id="FungiDB:AMAG_07200"/>
<evidence type="ECO:0000256" key="4">
    <source>
        <dbReference type="ARBA" id="ARBA00022989"/>
    </source>
</evidence>
<reference evidence="7 8" key="1">
    <citation type="submission" date="2009-11" db="EMBL/GenBank/DDBJ databases">
        <title>Annotation of Allomyces macrogynus ATCC 38327.</title>
        <authorList>
            <consortium name="The Broad Institute Genome Sequencing Platform"/>
            <person name="Russ C."/>
            <person name="Cuomo C."/>
            <person name="Burger G."/>
            <person name="Gray M.W."/>
            <person name="Holland P.W.H."/>
            <person name="King N."/>
            <person name="Lang F.B.F."/>
            <person name="Roger A.J."/>
            <person name="Ruiz-Trillo I."/>
            <person name="Young S.K."/>
            <person name="Zeng Q."/>
            <person name="Gargeya S."/>
            <person name="Fitzgerald M."/>
            <person name="Haas B."/>
            <person name="Abouelleil A."/>
            <person name="Alvarado L."/>
            <person name="Arachchi H.M."/>
            <person name="Berlin A."/>
            <person name="Chapman S.B."/>
            <person name="Gearin G."/>
            <person name="Goldberg J."/>
            <person name="Griggs A."/>
            <person name="Gujja S."/>
            <person name="Hansen M."/>
            <person name="Heiman D."/>
            <person name="Howarth C."/>
            <person name="Larimer J."/>
            <person name="Lui A."/>
            <person name="MacDonald P.J.P."/>
            <person name="McCowen C."/>
            <person name="Montmayeur A."/>
            <person name="Murphy C."/>
            <person name="Neiman D."/>
            <person name="Pearson M."/>
            <person name="Priest M."/>
            <person name="Roberts A."/>
            <person name="Saif S."/>
            <person name="Shea T."/>
            <person name="Sisk P."/>
            <person name="Stolte C."/>
            <person name="Sykes S."/>
            <person name="Wortman J."/>
            <person name="Nusbaum C."/>
            <person name="Birren B."/>
        </authorList>
    </citation>
    <scope>NUCLEOTIDE SEQUENCE [LARGE SCALE GENOMIC DNA]</scope>
    <source>
        <strain evidence="7 8">ATCC 38327</strain>
    </source>
</reference>
<keyword evidence="8" id="KW-1185">Reference proteome</keyword>
<dbReference type="Proteomes" id="UP000054350">
    <property type="component" value="Unassembled WGS sequence"/>
</dbReference>
<sequence>MAGDHYEPVPDRACVAEGATLGAKTGFVGLVLGAATISWNNSVPKGSSITRVLATTTTQGAALGAIFATSACAFNQYRHKEDEWGSAFGGLMTGLAIGLHRRSFGAMAGFGAGLAFAAYLAELNKGTLRGPIGNMTPAQRRQWHNDSFWPNPATSPAARALEISEAARQQKQQQEL</sequence>
<accession>A0A0L0SHJ4</accession>
<dbReference type="PANTHER" id="PTHR21382">
    <property type="entry name" value="NADH-UBIQUINONE OXIDOREDUCTASE SUBUNIT"/>
    <property type="match status" value="1"/>
</dbReference>
<evidence type="ECO:0000313" key="7">
    <source>
        <dbReference type="EMBL" id="KNE61932.1"/>
    </source>
</evidence>
<proteinExistence type="predicted"/>
<dbReference type="InterPro" id="IPR039205">
    <property type="entry name" value="NDUFA11"/>
</dbReference>
<dbReference type="GO" id="GO:0045271">
    <property type="term" value="C:respiratory chain complex I"/>
    <property type="evidence" value="ECO:0007669"/>
    <property type="project" value="InterPro"/>
</dbReference>
<evidence type="ECO:0000256" key="5">
    <source>
        <dbReference type="ARBA" id="ARBA00023128"/>
    </source>
</evidence>
<evidence type="ECO:0000313" key="8">
    <source>
        <dbReference type="Proteomes" id="UP000054350"/>
    </source>
</evidence>
<dbReference type="Pfam" id="PF02466">
    <property type="entry name" value="Tim17"/>
    <property type="match status" value="1"/>
</dbReference>
<dbReference type="GO" id="GO:0005743">
    <property type="term" value="C:mitochondrial inner membrane"/>
    <property type="evidence" value="ECO:0007669"/>
    <property type="project" value="UniProtKB-SubCell"/>
</dbReference>
<evidence type="ECO:0000256" key="1">
    <source>
        <dbReference type="ARBA" id="ARBA00004448"/>
    </source>
</evidence>
<dbReference type="EMBL" id="GG745339">
    <property type="protein sequence ID" value="KNE61932.1"/>
    <property type="molecule type" value="Genomic_DNA"/>
</dbReference>
<evidence type="ECO:0000256" key="2">
    <source>
        <dbReference type="ARBA" id="ARBA00022692"/>
    </source>
</evidence>
<evidence type="ECO:0000256" key="6">
    <source>
        <dbReference type="ARBA" id="ARBA00023136"/>
    </source>
</evidence>
<keyword evidence="5" id="KW-0496">Mitochondrion</keyword>
<dbReference type="OrthoDB" id="5563290at2759"/>
<organism evidence="7 8">
    <name type="scientific">Allomyces macrogynus (strain ATCC 38327)</name>
    <name type="common">Allomyces javanicus var. macrogynus</name>
    <dbReference type="NCBI Taxonomy" id="578462"/>
    <lineage>
        <taxon>Eukaryota</taxon>
        <taxon>Fungi</taxon>
        <taxon>Fungi incertae sedis</taxon>
        <taxon>Blastocladiomycota</taxon>
        <taxon>Blastocladiomycetes</taxon>
        <taxon>Blastocladiales</taxon>
        <taxon>Blastocladiaceae</taxon>
        <taxon>Allomyces</taxon>
    </lineage>
</organism>
<keyword evidence="4" id="KW-1133">Transmembrane helix</keyword>
<keyword evidence="3" id="KW-0999">Mitochondrion inner membrane</keyword>
<dbReference type="AlphaFoldDB" id="A0A0L0SHJ4"/>